<sequence length="60" mass="7168">MFRISDLDFSREKKCTFCGKRSLYVLEYSTRDSKIQYNVCVGCLKKKEREIGKKIEFHIV</sequence>
<proteinExistence type="predicted"/>
<accession>A0AA96J3E6</accession>
<reference evidence="1" key="1">
    <citation type="submission" date="2023-07" db="EMBL/GenBank/DDBJ databases">
        <authorList>
            <person name="Xia Y."/>
        </authorList>
    </citation>
    <scope>NUCLEOTIDE SEQUENCE</scope>
    <source>
        <strain evidence="1">F</strain>
    </source>
</reference>
<organism evidence="1">
    <name type="scientific">Marseillevirus sp</name>
    <dbReference type="NCBI Taxonomy" id="2809551"/>
    <lineage>
        <taxon>Viruses</taxon>
        <taxon>Varidnaviria</taxon>
        <taxon>Bamfordvirae</taxon>
        <taxon>Nucleocytoviricota</taxon>
        <taxon>Megaviricetes</taxon>
        <taxon>Pimascovirales</taxon>
        <taxon>Pimascovirales incertae sedis</taxon>
        <taxon>Marseilleviridae</taxon>
        <taxon>Marseillevirus</taxon>
    </lineage>
</organism>
<evidence type="ECO:0000313" key="1">
    <source>
        <dbReference type="EMBL" id="WNL49980.1"/>
    </source>
</evidence>
<protein>
    <submittedName>
        <fullName evidence="1">Uncharacterized protein</fullName>
    </submittedName>
</protein>
<name>A0AA96J3E6_9VIRU</name>
<dbReference type="EMBL" id="OR343188">
    <property type="protein sequence ID" value="WNL49980.1"/>
    <property type="molecule type" value="Genomic_DNA"/>
</dbReference>
<gene>
    <name evidence="1" type="ORF">MarFTMF_464</name>
</gene>